<keyword evidence="1" id="KW-0812">Transmembrane</keyword>
<dbReference type="Proteomes" id="UP000326903">
    <property type="component" value="Unassembled WGS sequence"/>
</dbReference>
<evidence type="ECO:0000313" key="3">
    <source>
        <dbReference type="Proteomes" id="UP000326903"/>
    </source>
</evidence>
<dbReference type="RefSeq" id="WP_150416255.1">
    <property type="nucleotide sequence ID" value="NZ_VYQF01000007.1"/>
</dbReference>
<gene>
    <name evidence="2" type="ORF">FW778_18000</name>
</gene>
<dbReference type="EMBL" id="VYQF01000007">
    <property type="protein sequence ID" value="KAA9036513.1"/>
    <property type="molecule type" value="Genomic_DNA"/>
</dbReference>
<reference evidence="2 3" key="1">
    <citation type="submission" date="2019-09" db="EMBL/GenBank/DDBJ databases">
        <title>Draft genome sequence of Ginsengibacter sp. BR5-29.</title>
        <authorList>
            <person name="Im W.-T."/>
        </authorList>
    </citation>
    <scope>NUCLEOTIDE SEQUENCE [LARGE SCALE GENOMIC DNA]</scope>
    <source>
        <strain evidence="2 3">BR5-29</strain>
    </source>
</reference>
<keyword evidence="1" id="KW-0472">Membrane</keyword>
<organism evidence="2 3">
    <name type="scientific">Ginsengibacter hankyongi</name>
    <dbReference type="NCBI Taxonomy" id="2607284"/>
    <lineage>
        <taxon>Bacteria</taxon>
        <taxon>Pseudomonadati</taxon>
        <taxon>Bacteroidota</taxon>
        <taxon>Chitinophagia</taxon>
        <taxon>Chitinophagales</taxon>
        <taxon>Chitinophagaceae</taxon>
        <taxon>Ginsengibacter</taxon>
    </lineage>
</organism>
<keyword evidence="3" id="KW-1185">Reference proteome</keyword>
<sequence length="62" mass="7483">MAQLHVQPKRNNYWWLWLLIILIIVAGAVYWYLNYYRKEANSVYDKTASTTLFKMPVDQQDT</sequence>
<name>A0A5J5IFU4_9BACT</name>
<evidence type="ECO:0000256" key="1">
    <source>
        <dbReference type="SAM" id="Phobius"/>
    </source>
</evidence>
<comment type="caution">
    <text evidence="2">The sequence shown here is derived from an EMBL/GenBank/DDBJ whole genome shotgun (WGS) entry which is preliminary data.</text>
</comment>
<accession>A0A5J5IFU4</accession>
<proteinExistence type="predicted"/>
<evidence type="ECO:0000313" key="2">
    <source>
        <dbReference type="EMBL" id="KAA9036513.1"/>
    </source>
</evidence>
<protein>
    <submittedName>
        <fullName evidence="2">Uncharacterized protein</fullName>
    </submittedName>
</protein>
<feature type="transmembrane region" description="Helical" evidence="1">
    <location>
        <begin position="14"/>
        <end position="33"/>
    </location>
</feature>
<dbReference type="AlphaFoldDB" id="A0A5J5IFU4"/>
<keyword evidence="1" id="KW-1133">Transmembrane helix</keyword>